<evidence type="ECO:0000313" key="1">
    <source>
        <dbReference type="EMBL" id="MFB9686100.1"/>
    </source>
</evidence>
<sequence length="84" mass="9217">MTSKMEARRRRMENVVTLRRLAERPNGPIAAFVPKGGCALQLDLVHLVRAGVTAMSEADLDPGKRRLERDVVSPRFESGVDAGS</sequence>
<name>A0ABV5U5Z9_9PSEU</name>
<evidence type="ECO:0000313" key="2">
    <source>
        <dbReference type="Proteomes" id="UP001589535"/>
    </source>
</evidence>
<accession>A0ABV5U5Z9</accession>
<protein>
    <submittedName>
        <fullName evidence="1">Uncharacterized protein</fullName>
    </submittedName>
</protein>
<organism evidence="1 2">
    <name type="scientific">Amycolatopsis plumensis</name>
    <dbReference type="NCBI Taxonomy" id="236508"/>
    <lineage>
        <taxon>Bacteria</taxon>
        <taxon>Bacillati</taxon>
        <taxon>Actinomycetota</taxon>
        <taxon>Actinomycetes</taxon>
        <taxon>Pseudonocardiales</taxon>
        <taxon>Pseudonocardiaceae</taxon>
        <taxon>Amycolatopsis</taxon>
    </lineage>
</organism>
<dbReference type="RefSeq" id="WP_378194741.1">
    <property type="nucleotide sequence ID" value="NZ_JBHMBK010000012.1"/>
</dbReference>
<comment type="caution">
    <text evidence="1">The sequence shown here is derived from an EMBL/GenBank/DDBJ whole genome shotgun (WGS) entry which is preliminary data.</text>
</comment>
<dbReference type="EMBL" id="JBHMBK010000012">
    <property type="protein sequence ID" value="MFB9686100.1"/>
    <property type="molecule type" value="Genomic_DNA"/>
</dbReference>
<dbReference type="Proteomes" id="UP001589535">
    <property type="component" value="Unassembled WGS sequence"/>
</dbReference>
<proteinExistence type="predicted"/>
<keyword evidence="2" id="KW-1185">Reference proteome</keyword>
<reference evidence="1 2" key="1">
    <citation type="submission" date="2024-09" db="EMBL/GenBank/DDBJ databases">
        <authorList>
            <person name="Sun Q."/>
            <person name="Mori K."/>
        </authorList>
    </citation>
    <scope>NUCLEOTIDE SEQUENCE [LARGE SCALE GENOMIC DNA]</scope>
    <source>
        <strain evidence="1 2">JCM 13852</strain>
    </source>
</reference>
<gene>
    <name evidence="1" type="ORF">ACFFTO_18035</name>
</gene>